<reference evidence="13" key="1">
    <citation type="submission" date="2020-11" db="EMBL/GenBank/DDBJ databases">
        <authorList>
            <consortium name="DOE Joint Genome Institute"/>
            <person name="Ahrendt S."/>
            <person name="Riley R."/>
            <person name="Andreopoulos W."/>
            <person name="Labutti K."/>
            <person name="Pangilinan J."/>
            <person name="Ruiz-Duenas F.J."/>
            <person name="Barrasa J.M."/>
            <person name="Sanchez-Garcia M."/>
            <person name="Camarero S."/>
            <person name="Miyauchi S."/>
            <person name="Serrano A."/>
            <person name="Linde D."/>
            <person name="Babiker R."/>
            <person name="Drula E."/>
            <person name="Ayuso-Fernandez I."/>
            <person name="Pacheco R."/>
            <person name="Padilla G."/>
            <person name="Ferreira P."/>
            <person name="Barriuso J."/>
            <person name="Kellner H."/>
            <person name="Castanera R."/>
            <person name="Alfaro M."/>
            <person name="Ramirez L."/>
            <person name="Pisabarro A.G."/>
            <person name="Kuo A."/>
            <person name="Tritt A."/>
            <person name="Lipzen A."/>
            <person name="He G."/>
            <person name="Yan M."/>
            <person name="Ng V."/>
            <person name="Cullen D."/>
            <person name="Martin F."/>
            <person name="Rosso M.-N."/>
            <person name="Henrissat B."/>
            <person name="Hibbett D."/>
            <person name="Martinez A.T."/>
            <person name="Grigoriev I.V."/>
        </authorList>
    </citation>
    <scope>NUCLEOTIDE SEQUENCE</scope>
    <source>
        <strain evidence="13">CBS 506.95</strain>
    </source>
</reference>
<dbReference type="GO" id="GO:0005886">
    <property type="term" value="C:plasma membrane"/>
    <property type="evidence" value="ECO:0007669"/>
    <property type="project" value="TreeGrafter"/>
</dbReference>
<accession>A0A9P6EUX0</accession>
<keyword evidence="14" id="KW-1185">Reference proteome</keyword>
<keyword evidence="4 7" id="KW-0801">TPQ</keyword>
<evidence type="ECO:0000256" key="5">
    <source>
        <dbReference type="ARBA" id="ARBA00023002"/>
    </source>
</evidence>
<feature type="active site" description="Proton acceptor" evidence="7">
    <location>
        <position position="324"/>
    </location>
</feature>
<name>A0A9P6EUX0_9AGAR</name>
<proteinExistence type="inferred from homology"/>
<dbReference type="Gene3D" id="2.70.98.20">
    <property type="entry name" value="Copper amine oxidase, catalytic domain"/>
    <property type="match status" value="1"/>
</dbReference>
<evidence type="ECO:0000256" key="10">
    <source>
        <dbReference type="SAM" id="Phobius"/>
    </source>
</evidence>
<feature type="modified residue" description="2',4',5'-topaquinone" evidence="8">
    <location>
        <position position="407"/>
    </location>
</feature>
<dbReference type="InterPro" id="IPR000269">
    <property type="entry name" value="Cu_amine_oxidase"/>
</dbReference>
<dbReference type="Gene3D" id="3.10.450.40">
    <property type="match status" value="1"/>
</dbReference>
<dbReference type="SUPFAM" id="SSF54416">
    <property type="entry name" value="Amine oxidase N-terminal region"/>
    <property type="match status" value="1"/>
</dbReference>
<dbReference type="Pfam" id="PF09248">
    <property type="entry name" value="DUF1965"/>
    <property type="match status" value="1"/>
</dbReference>
<evidence type="ECO:0000256" key="3">
    <source>
        <dbReference type="ARBA" id="ARBA00022723"/>
    </source>
</evidence>
<keyword evidence="5 9" id="KW-0560">Oxidoreductase</keyword>
<dbReference type="InterPro" id="IPR015328">
    <property type="entry name" value="DUF1965"/>
</dbReference>
<keyword evidence="3 9" id="KW-0479">Metal-binding</keyword>
<keyword evidence="10" id="KW-0812">Transmembrane</keyword>
<gene>
    <name evidence="13" type="ORF">CPB83DRAFT_889064</name>
</gene>
<dbReference type="EMBL" id="MU157825">
    <property type="protein sequence ID" value="KAF9535149.1"/>
    <property type="molecule type" value="Genomic_DNA"/>
</dbReference>
<dbReference type="GO" id="GO:0005507">
    <property type="term" value="F:copper ion binding"/>
    <property type="evidence" value="ECO:0007669"/>
    <property type="project" value="InterPro"/>
</dbReference>
<comment type="cofactor">
    <cofactor evidence="9">
        <name>Cu cation</name>
        <dbReference type="ChEBI" id="CHEBI:23378"/>
    </cofactor>
    <text evidence="9">Contains 1 topaquinone per subunit.</text>
</comment>
<protein>
    <recommendedName>
        <fullName evidence="9">Amine oxidase</fullName>
        <ecNumber evidence="9">1.4.3.-</ecNumber>
    </recommendedName>
</protein>
<dbReference type="GO" id="GO:0009308">
    <property type="term" value="P:amine metabolic process"/>
    <property type="evidence" value="ECO:0007669"/>
    <property type="project" value="UniProtKB-UniRule"/>
</dbReference>
<dbReference type="OrthoDB" id="3341590at2759"/>
<evidence type="ECO:0000256" key="6">
    <source>
        <dbReference type="ARBA" id="ARBA00023008"/>
    </source>
</evidence>
<comment type="similarity">
    <text evidence="2 9">Belongs to the copper/topaquinone oxidase family.</text>
</comment>
<dbReference type="AlphaFoldDB" id="A0A9P6EUX0"/>
<dbReference type="PANTHER" id="PTHR10638:SF20">
    <property type="entry name" value="AMINE OXIDASE"/>
    <property type="match status" value="1"/>
</dbReference>
<keyword evidence="10" id="KW-1133">Transmembrane helix</keyword>
<comment type="caution">
    <text evidence="13">The sequence shown here is derived from an EMBL/GenBank/DDBJ whole genome shotgun (WGS) entry which is preliminary data.</text>
</comment>
<dbReference type="PANTHER" id="PTHR10638">
    <property type="entry name" value="COPPER AMINE OXIDASE"/>
    <property type="match status" value="1"/>
</dbReference>
<dbReference type="EC" id="1.4.3.-" evidence="9"/>
<evidence type="ECO:0000313" key="13">
    <source>
        <dbReference type="EMBL" id="KAF9535149.1"/>
    </source>
</evidence>
<comment type="PTM">
    <text evidence="8 9">Topaquinone (TPQ) is generated by copper-dependent autoxidation of a specific tyrosyl residue.</text>
</comment>
<feature type="domain" description="Copper amine oxidase catalytic" evidence="11">
    <location>
        <begin position="230"/>
        <end position="297"/>
    </location>
</feature>
<dbReference type="GO" id="GO:0008131">
    <property type="term" value="F:primary methylamine oxidase activity"/>
    <property type="evidence" value="ECO:0007669"/>
    <property type="project" value="InterPro"/>
</dbReference>
<dbReference type="InterPro" id="IPR016182">
    <property type="entry name" value="Cu_amine_oxidase_N-reg"/>
</dbReference>
<evidence type="ECO:0000256" key="4">
    <source>
        <dbReference type="ARBA" id="ARBA00022772"/>
    </source>
</evidence>
<dbReference type="InterPro" id="IPR036460">
    <property type="entry name" value="Cu_amine_oxidase_C_sf"/>
</dbReference>
<dbReference type="InterPro" id="IPR015798">
    <property type="entry name" value="Cu_amine_oxidase_C"/>
</dbReference>
<evidence type="ECO:0000313" key="14">
    <source>
        <dbReference type="Proteomes" id="UP000807306"/>
    </source>
</evidence>
<organism evidence="13 14">
    <name type="scientific">Crepidotus variabilis</name>
    <dbReference type="NCBI Taxonomy" id="179855"/>
    <lineage>
        <taxon>Eukaryota</taxon>
        <taxon>Fungi</taxon>
        <taxon>Dikarya</taxon>
        <taxon>Basidiomycota</taxon>
        <taxon>Agaricomycotina</taxon>
        <taxon>Agaricomycetes</taxon>
        <taxon>Agaricomycetidae</taxon>
        <taxon>Agaricales</taxon>
        <taxon>Agaricineae</taxon>
        <taxon>Crepidotaceae</taxon>
        <taxon>Crepidotus</taxon>
    </lineage>
</organism>
<dbReference type="Proteomes" id="UP000807306">
    <property type="component" value="Unassembled WGS sequence"/>
</dbReference>
<dbReference type="Pfam" id="PF01179">
    <property type="entry name" value="Cu_amine_oxid"/>
    <property type="match status" value="2"/>
</dbReference>
<feature type="transmembrane region" description="Helical" evidence="10">
    <location>
        <begin position="19"/>
        <end position="40"/>
    </location>
</feature>
<dbReference type="SUPFAM" id="SSF49998">
    <property type="entry name" value="Amine oxidase catalytic domain"/>
    <property type="match status" value="1"/>
</dbReference>
<feature type="domain" description="DUF1965" evidence="12">
    <location>
        <begin position="150"/>
        <end position="218"/>
    </location>
</feature>
<evidence type="ECO:0000256" key="2">
    <source>
        <dbReference type="ARBA" id="ARBA00007983"/>
    </source>
</evidence>
<evidence type="ECO:0000259" key="11">
    <source>
        <dbReference type="Pfam" id="PF01179"/>
    </source>
</evidence>
<feature type="domain" description="Copper amine oxidase catalytic" evidence="11">
    <location>
        <begin position="311"/>
        <end position="667"/>
    </location>
</feature>
<sequence>MLSPKPQCHSGVPFNGFSWGRLCLWLSFGLNIALILLILLQNQFSSLKGRSITGSSLWLQSCAQVPIQDEPVAHRCSAPRVPHDPQSTLINPWSSLDVSEIATVENWLDAPERQLNLTKAAHAVISDNVIYMIEKRLWVTWRRNTAGSFLLPFNFYQYVDISGTDTSQWKVLKTLYHDQLFSTVESFLEAFDNGTLIRHPEQANPKLNHSWTQRTRKGPDRDLEHLPGPRSVSFAGARYRVDRKTQHISWMGWKMYLGFDRDMGLNLWDINFRGERIIYQLAPQEALAQYGKFLAPQVHDVNDVYDPRTAGGNDPVQATTAWLDRHFGMGSLVRDMIPHYDCPQDATYLPATTYTVIGNIHVQRAICIFEQDTGKPLSRHLGYEPGETGAIKSYVLTVRTMITYVLYYLSHIEVPDGWGKFDYLFYLAGSIEVRLSASGYMQGGYWNEKQEGYGTRIRDTSMGNVHDHVVNYKVDFDIAGRKNSLLKTTTSQQEVLHPWHGDDWGQTVIQQKISKEFITKENDALLKYPANFQGGYAIVNRDAKNKWGNLRGYAIHPGYSPIHNTVVGSKRLLNNANWARYNLAISKRKETEPSSSSMWNLHLPGDPMVDFHDFFDGENITQQDLLAWINLGMHHLPVAEDSPMTKTNLATSSFVLSPINYFDYDISMDLKNAILLQEPRIRGDAFDFDNYGVQQDFTCLPDPPSPFEYREASLVLSDGSFIAVNKSQLRAFSEMFLRVKAGD</sequence>
<feature type="active site" description="Schiff-base intermediate with substrate; via topaquinone" evidence="7">
    <location>
        <position position="407"/>
    </location>
</feature>
<evidence type="ECO:0000256" key="7">
    <source>
        <dbReference type="PIRSR" id="PIRSR600269-50"/>
    </source>
</evidence>
<keyword evidence="10" id="KW-0472">Membrane</keyword>
<evidence type="ECO:0000259" key="12">
    <source>
        <dbReference type="Pfam" id="PF09248"/>
    </source>
</evidence>
<keyword evidence="6 9" id="KW-0186">Copper</keyword>
<comment type="cofactor">
    <cofactor evidence="1">
        <name>Cu cation</name>
        <dbReference type="ChEBI" id="CHEBI:23378"/>
    </cofactor>
</comment>
<evidence type="ECO:0000256" key="9">
    <source>
        <dbReference type="RuleBase" id="RU000672"/>
    </source>
</evidence>
<dbReference type="GO" id="GO:0048038">
    <property type="term" value="F:quinone binding"/>
    <property type="evidence" value="ECO:0007669"/>
    <property type="project" value="InterPro"/>
</dbReference>
<evidence type="ECO:0000256" key="8">
    <source>
        <dbReference type="PIRSR" id="PIRSR600269-51"/>
    </source>
</evidence>
<evidence type="ECO:0000256" key="1">
    <source>
        <dbReference type="ARBA" id="ARBA00001935"/>
    </source>
</evidence>